<dbReference type="STRING" id="1164594.SAMN05216204_1109"/>
<comment type="subcellular location">
    <subcellularLocation>
        <location evidence="1">Cell membrane</location>
        <topology evidence="1">Multi-pass membrane protein</topology>
    </subcellularLocation>
</comment>
<organism evidence="9 10">
    <name type="scientific">Massilia yuzhufengensis</name>
    <dbReference type="NCBI Taxonomy" id="1164594"/>
    <lineage>
        <taxon>Bacteria</taxon>
        <taxon>Pseudomonadati</taxon>
        <taxon>Pseudomonadota</taxon>
        <taxon>Betaproteobacteria</taxon>
        <taxon>Burkholderiales</taxon>
        <taxon>Oxalobacteraceae</taxon>
        <taxon>Telluria group</taxon>
        <taxon>Massilia</taxon>
    </lineage>
</organism>
<feature type="transmembrane region" description="Helical" evidence="8">
    <location>
        <begin position="935"/>
        <end position="957"/>
    </location>
</feature>
<reference evidence="10" key="1">
    <citation type="submission" date="2016-10" db="EMBL/GenBank/DDBJ databases">
        <authorList>
            <person name="Varghese N."/>
            <person name="Submissions S."/>
        </authorList>
    </citation>
    <scope>NUCLEOTIDE SEQUENCE [LARGE SCALE GENOMIC DNA]</scope>
    <source>
        <strain evidence="10">CGMCC 1.12041</strain>
    </source>
</reference>
<feature type="transmembrane region" description="Helical" evidence="8">
    <location>
        <begin position="452"/>
        <end position="469"/>
    </location>
</feature>
<accession>A0A1I1LTP1</accession>
<evidence type="ECO:0000256" key="7">
    <source>
        <dbReference type="ARBA" id="ARBA00023136"/>
    </source>
</evidence>
<feature type="transmembrane region" description="Helical" evidence="8">
    <location>
        <begin position="907"/>
        <end position="929"/>
    </location>
</feature>
<comment type="similarity">
    <text evidence="2">Belongs to the resistance-nodulation-cell division (RND) (TC 2.A.6) family.</text>
</comment>
<feature type="transmembrane region" description="Helical" evidence="8">
    <location>
        <begin position="533"/>
        <end position="555"/>
    </location>
</feature>
<keyword evidence="4" id="KW-1003">Cell membrane</keyword>
<dbReference type="InterPro" id="IPR001036">
    <property type="entry name" value="Acrflvin-R"/>
</dbReference>
<dbReference type="GO" id="GO:0005886">
    <property type="term" value="C:plasma membrane"/>
    <property type="evidence" value="ECO:0007669"/>
    <property type="project" value="UniProtKB-SubCell"/>
</dbReference>
<dbReference type="RefSeq" id="WP_091874536.1">
    <property type="nucleotide sequence ID" value="NZ_FOLD01000010.1"/>
</dbReference>
<feature type="transmembrane region" description="Helical" evidence="8">
    <location>
        <begin position="978"/>
        <end position="998"/>
    </location>
</feature>
<evidence type="ECO:0000256" key="3">
    <source>
        <dbReference type="ARBA" id="ARBA00022448"/>
    </source>
</evidence>
<dbReference type="Gene3D" id="3.30.70.1430">
    <property type="entry name" value="Multidrug efflux transporter AcrB pore domain"/>
    <property type="match status" value="2"/>
</dbReference>
<feature type="transmembrane region" description="Helical" evidence="8">
    <location>
        <begin position="481"/>
        <end position="507"/>
    </location>
</feature>
<evidence type="ECO:0000256" key="2">
    <source>
        <dbReference type="ARBA" id="ARBA00010942"/>
    </source>
</evidence>
<keyword evidence="10" id="KW-1185">Reference proteome</keyword>
<evidence type="ECO:0000313" key="9">
    <source>
        <dbReference type="EMBL" id="SFC76419.1"/>
    </source>
</evidence>
<keyword evidence="3" id="KW-0813">Transport</keyword>
<evidence type="ECO:0000256" key="1">
    <source>
        <dbReference type="ARBA" id="ARBA00004651"/>
    </source>
</evidence>
<sequence length="1054" mass="114192">MFERIIRFAIEHRWLVMLAVIAMAAVGIYNYQKLPIDAVPDITNVQVQINTSAAGYSPLEVEQRVTFPIETVMAGLPGLEETRSLSRYGLSQVTVIFKDGTDIYFARQLVNQRIQEARENLPGGVVPMMGPISTGLGEIYLWTVESEPGAKKPDGSPYTPTDLREIQDWIIKPQLRQVAGVTEINSIGGFAKEYLIAPDPAKLSSYGLSLSDVVSSIDQNNNNVGAGYIERRGEQFLIRAPGQVRTLDDIRNSILSNVDGVPIRVRDVATVDIGRELRTGAATENGREVVLGTVFMLIGENSRAVSQAVATKMVDVNRSLPKGVKAVPVYDRTVLVDKAINTVKKNLLEGAILVIVILFLFLGNIRAAIITAMVIPLAMLFTFTGMVTYKVSANLMSLGALDFGIIIDGAVVIVENCVRRLAHAQEHHKRDLTLTERFHEVFAAAKEARRPLLFGQLIIMVVYLPIFALSGVEGKMFHPMAFAVVAALVGAMILSITFIPAAVALFIGKRVTEKENRIMGLAKRAYAPMLEKVMRNAALVITSATVLVLLSGLLVTRLGSEFIPSLNEGDLAIQALRIPGTSLSQSVEMQKKIEAGLKAKFPEIDRVFARTGTAEIASDPMPPNISDGYIMLKPESDWPTPKKSRAELVTAIQEESEKYAGNAYEFSQPIQLRFNELISGVRSDVAVKVFGDDMEVLASTGQEIAEVLQRIPGAAEVKVEQTGGLPMLTVNIDREKTARYGLNIGAVQEALAIATGGREAGTMFEGDRRFDIVVRLPETLRADLDALRQLPVPLPVKEGSPTSYIPLGEVATLEFAPGPNQISRENGKRRIVVSANVRGRDIGTFVPEAAAAIAKEVQVPPGYWTSWGGTFQQLESATARLQVVVPLALFIVFTLLFMMFNNVKDGLLVFTGIPFALTGGVIALALRGIPMSISAAVGFIALSGVAVLNGLVMISYIRTLREEGMGLDRAITHGALTRLRPVLMTALVASLGFVPMAIATGTGAEVQRPLATVVIGGILSSTALTLLVLPLLYRLAHRKDSDEVPVPQEKALVH</sequence>
<feature type="transmembrane region" description="Helical" evidence="8">
    <location>
        <begin position="395"/>
        <end position="414"/>
    </location>
</feature>
<dbReference type="GO" id="GO:0008324">
    <property type="term" value="F:monoatomic cation transmembrane transporter activity"/>
    <property type="evidence" value="ECO:0007669"/>
    <property type="project" value="InterPro"/>
</dbReference>
<evidence type="ECO:0000256" key="8">
    <source>
        <dbReference type="SAM" id="Phobius"/>
    </source>
</evidence>
<dbReference type="Gene3D" id="3.30.2090.10">
    <property type="entry name" value="Multidrug efflux transporter AcrB TolC docking domain, DN and DC subdomains"/>
    <property type="match status" value="2"/>
</dbReference>
<dbReference type="InterPro" id="IPR004763">
    <property type="entry name" value="CusA-like"/>
</dbReference>
<feature type="transmembrane region" description="Helical" evidence="8">
    <location>
        <begin position="1010"/>
        <end position="1033"/>
    </location>
</feature>
<dbReference type="OrthoDB" id="9798415at2"/>
<dbReference type="AlphaFoldDB" id="A0A1I1LTP1"/>
<evidence type="ECO:0000256" key="4">
    <source>
        <dbReference type="ARBA" id="ARBA00022475"/>
    </source>
</evidence>
<dbReference type="SUPFAM" id="SSF82866">
    <property type="entry name" value="Multidrug efflux transporter AcrB transmembrane domain"/>
    <property type="match status" value="2"/>
</dbReference>
<evidence type="ECO:0000313" key="10">
    <source>
        <dbReference type="Proteomes" id="UP000198639"/>
    </source>
</evidence>
<gene>
    <name evidence="9" type="ORF">SAMN05216204_1109</name>
</gene>
<dbReference type="PRINTS" id="PR00702">
    <property type="entry name" value="ACRIFLAVINRP"/>
</dbReference>
<evidence type="ECO:0000256" key="6">
    <source>
        <dbReference type="ARBA" id="ARBA00022989"/>
    </source>
</evidence>
<keyword evidence="6 8" id="KW-1133">Transmembrane helix</keyword>
<name>A0A1I1LTP1_9BURK</name>
<dbReference type="Gene3D" id="3.30.70.1440">
    <property type="entry name" value="Multidrug efflux transporter AcrB pore domain"/>
    <property type="match status" value="1"/>
</dbReference>
<proteinExistence type="inferred from homology"/>
<protein>
    <submittedName>
        <fullName evidence="9">Cobalt-zinc-cadmium resistance protein CzcA</fullName>
    </submittedName>
</protein>
<dbReference type="EMBL" id="FOLD01000010">
    <property type="protein sequence ID" value="SFC76419.1"/>
    <property type="molecule type" value="Genomic_DNA"/>
</dbReference>
<evidence type="ECO:0000256" key="5">
    <source>
        <dbReference type="ARBA" id="ARBA00022692"/>
    </source>
</evidence>
<keyword evidence="5 8" id="KW-0812">Transmembrane</keyword>
<feature type="transmembrane region" description="Helical" evidence="8">
    <location>
        <begin position="12"/>
        <end position="31"/>
    </location>
</feature>
<dbReference type="PANTHER" id="PTHR32063">
    <property type="match status" value="1"/>
</dbReference>
<dbReference type="Pfam" id="PF00873">
    <property type="entry name" value="ACR_tran"/>
    <property type="match status" value="1"/>
</dbReference>
<dbReference type="SUPFAM" id="SSF82714">
    <property type="entry name" value="Multidrug efflux transporter AcrB TolC docking domain, DN and DC subdomains"/>
    <property type="match status" value="2"/>
</dbReference>
<dbReference type="PANTHER" id="PTHR32063:SF24">
    <property type="entry name" value="CATION EFFLUX SYSTEM (ACRB_ACRD_ACRF FAMILY)"/>
    <property type="match status" value="1"/>
</dbReference>
<feature type="transmembrane region" description="Helical" evidence="8">
    <location>
        <begin position="881"/>
        <end position="900"/>
    </location>
</feature>
<dbReference type="Gene3D" id="1.20.1640.10">
    <property type="entry name" value="Multidrug efflux transporter AcrB transmembrane domain"/>
    <property type="match status" value="2"/>
</dbReference>
<keyword evidence="7 8" id="KW-0472">Membrane</keyword>
<dbReference type="SUPFAM" id="SSF82693">
    <property type="entry name" value="Multidrug efflux transporter AcrB pore domain, PN1, PN2, PC1 and PC2 subdomains"/>
    <property type="match status" value="3"/>
</dbReference>
<dbReference type="NCBIfam" id="TIGR00914">
    <property type="entry name" value="2A0601"/>
    <property type="match status" value="1"/>
</dbReference>
<dbReference type="InterPro" id="IPR027463">
    <property type="entry name" value="AcrB_DN_DC_subdom"/>
</dbReference>
<dbReference type="Proteomes" id="UP000198639">
    <property type="component" value="Unassembled WGS sequence"/>
</dbReference>
<dbReference type="GO" id="GO:0042910">
    <property type="term" value="F:xenobiotic transmembrane transporter activity"/>
    <property type="evidence" value="ECO:0007669"/>
    <property type="project" value="TreeGrafter"/>
</dbReference>
<dbReference type="Gene3D" id="3.30.70.1320">
    <property type="entry name" value="Multidrug efflux transporter AcrB pore domain like"/>
    <property type="match status" value="1"/>
</dbReference>